<dbReference type="Proteomes" id="UP000612349">
    <property type="component" value="Unassembled WGS sequence"/>
</dbReference>
<dbReference type="AlphaFoldDB" id="A0A916YZH3"/>
<comment type="subcellular location">
    <subcellularLocation>
        <location evidence="1">Cell membrane</location>
        <topology evidence="1">Multi-pass membrane protein</topology>
    </subcellularLocation>
</comment>
<keyword evidence="1" id="KW-1003">Cell membrane</keyword>
<sequence>MIRRIPVFATLLVLAAVGVMIGLGIWQLGRAQWKHTLIAQYEAALSDDAIIPWPTDPADFEDAYFRRSSVTCASVMGRTAISGRNADDRAGMVQIVDCLTPQGNAASIQLGWSRDPASVDFDGGSATGRITRYGDGLRLIADPPLAGLEPSAKPDPHNLPDNHTAYAFQWFFFAITALVIYVLAVRKRLSQKDGEQG</sequence>
<keyword evidence="3" id="KW-1185">Reference proteome</keyword>
<dbReference type="EMBL" id="BMIP01000003">
    <property type="protein sequence ID" value="GGD68533.1"/>
    <property type="molecule type" value="Genomic_DNA"/>
</dbReference>
<evidence type="ECO:0000256" key="1">
    <source>
        <dbReference type="RuleBase" id="RU363076"/>
    </source>
</evidence>
<name>A0A916YZH3_9SPHN</name>
<dbReference type="RefSeq" id="WP_082922155.1">
    <property type="nucleotide sequence ID" value="NZ_BMIP01000003.1"/>
</dbReference>
<dbReference type="CDD" id="cd06662">
    <property type="entry name" value="SURF1"/>
    <property type="match status" value="1"/>
</dbReference>
<comment type="similarity">
    <text evidence="1">Belongs to the SURF1 family.</text>
</comment>
<dbReference type="InterPro" id="IPR002994">
    <property type="entry name" value="Surf1/Shy1"/>
</dbReference>
<feature type="transmembrane region" description="Helical" evidence="1">
    <location>
        <begin position="166"/>
        <end position="184"/>
    </location>
</feature>
<evidence type="ECO:0000313" key="2">
    <source>
        <dbReference type="EMBL" id="GGD68533.1"/>
    </source>
</evidence>
<reference evidence="2" key="1">
    <citation type="journal article" date="2014" name="Int. J. Syst. Evol. Microbiol.">
        <title>Complete genome sequence of Corynebacterium casei LMG S-19264T (=DSM 44701T), isolated from a smear-ripened cheese.</title>
        <authorList>
            <consortium name="US DOE Joint Genome Institute (JGI-PGF)"/>
            <person name="Walter F."/>
            <person name="Albersmeier A."/>
            <person name="Kalinowski J."/>
            <person name="Ruckert C."/>
        </authorList>
    </citation>
    <scope>NUCLEOTIDE SEQUENCE</scope>
    <source>
        <strain evidence="2">CGMCC 1.15360</strain>
    </source>
</reference>
<dbReference type="OrthoDB" id="6079986at2"/>
<gene>
    <name evidence="2" type="ORF">GCM10010990_17580</name>
</gene>
<dbReference type="Pfam" id="PF02104">
    <property type="entry name" value="SURF1"/>
    <property type="match status" value="1"/>
</dbReference>
<comment type="caution">
    <text evidence="2">The sequence shown here is derived from an EMBL/GenBank/DDBJ whole genome shotgun (WGS) entry which is preliminary data.</text>
</comment>
<reference evidence="2" key="2">
    <citation type="submission" date="2020-09" db="EMBL/GenBank/DDBJ databases">
        <authorList>
            <person name="Sun Q."/>
            <person name="Zhou Y."/>
        </authorList>
    </citation>
    <scope>NUCLEOTIDE SEQUENCE</scope>
    <source>
        <strain evidence="2">CGMCC 1.15360</strain>
    </source>
</reference>
<keyword evidence="1" id="KW-0812">Transmembrane</keyword>
<protein>
    <recommendedName>
        <fullName evidence="1">SURF1-like protein</fullName>
    </recommendedName>
</protein>
<accession>A0A916YZH3</accession>
<dbReference type="GO" id="GO:0005886">
    <property type="term" value="C:plasma membrane"/>
    <property type="evidence" value="ECO:0007669"/>
    <property type="project" value="UniProtKB-SubCell"/>
</dbReference>
<keyword evidence="1" id="KW-0472">Membrane</keyword>
<feature type="transmembrane region" description="Helical" evidence="1">
    <location>
        <begin position="7"/>
        <end position="28"/>
    </location>
</feature>
<proteinExistence type="inferred from homology"/>
<organism evidence="2 3">
    <name type="scientific">Croceicoccus mobilis</name>
    <dbReference type="NCBI Taxonomy" id="1703339"/>
    <lineage>
        <taxon>Bacteria</taxon>
        <taxon>Pseudomonadati</taxon>
        <taxon>Pseudomonadota</taxon>
        <taxon>Alphaproteobacteria</taxon>
        <taxon>Sphingomonadales</taxon>
        <taxon>Erythrobacteraceae</taxon>
        <taxon>Croceicoccus</taxon>
    </lineage>
</organism>
<evidence type="ECO:0000313" key="3">
    <source>
        <dbReference type="Proteomes" id="UP000612349"/>
    </source>
</evidence>
<keyword evidence="1" id="KW-1133">Transmembrane helix</keyword>